<dbReference type="SUPFAM" id="SSF53098">
    <property type="entry name" value="Ribonuclease H-like"/>
    <property type="match status" value="1"/>
</dbReference>
<gene>
    <name evidence="2" type="ORF">ABHF33_00795</name>
</gene>
<dbReference type="InterPro" id="IPR055247">
    <property type="entry name" value="InsJ-like_HTH"/>
</dbReference>
<dbReference type="GO" id="GO:0015074">
    <property type="term" value="P:DNA integration"/>
    <property type="evidence" value="ECO:0007669"/>
    <property type="project" value="InterPro"/>
</dbReference>
<dbReference type="AlphaFoldDB" id="A0AAU7F9W9"/>
<dbReference type="RefSeq" id="WP_348945178.1">
    <property type="nucleotide sequence ID" value="NZ_CP157355.1"/>
</dbReference>
<dbReference type="EMBL" id="CP157355">
    <property type="protein sequence ID" value="XBM00852.1"/>
    <property type="molecule type" value="Genomic_DNA"/>
</dbReference>
<dbReference type="Gene3D" id="3.30.420.10">
    <property type="entry name" value="Ribonuclease H-like superfamily/Ribonuclease H"/>
    <property type="match status" value="1"/>
</dbReference>
<dbReference type="InterPro" id="IPR012337">
    <property type="entry name" value="RNaseH-like_sf"/>
</dbReference>
<sequence>MPWQEVKPMDEKVKFIADYLRGDLAFKALCGLYGISRKTGYKWVQRYRAQGIDGLQERSRRPHAPAVTPYIVREAVLKFRNYKGDVLGAKKIQPLLLAQFGEAQTPSQTTIYNILKSAGCVKSRSRVARTVRSIKPLKVANQANQLWSVDYKGQFKLGNGQWCYPLTVMDHASRYLLSCEGLCNTTTADAKAVFERLFREYGLPERIRSDNGCPFASVGVGGLSKLAIWWIRLGIIPERITPGQPQQNGRHERMHRTLKQRIGAVGAADLVQQQMRLDEFRQHYNEGRLHEGLGQQVPSSAYAKSTRSYPEQLPELVYPDYFERGRVCQSGLIYWRSLRVYIGYLLRDEWIGLELVDEGIWDVYFGPVRLGSLDEREVKGAKNDYLRLFNIKSVTHVGEVMCNLCS</sequence>
<dbReference type="KEGG" id="cmav:ABHF33_00795"/>
<feature type="domain" description="Integrase catalytic" evidence="1">
    <location>
        <begin position="132"/>
        <end position="306"/>
    </location>
</feature>
<organism evidence="2">
    <name type="scientific">Chitinibacter mangrovi</name>
    <dbReference type="NCBI Taxonomy" id="3153927"/>
    <lineage>
        <taxon>Bacteria</taxon>
        <taxon>Pseudomonadati</taxon>
        <taxon>Pseudomonadota</taxon>
        <taxon>Betaproteobacteria</taxon>
        <taxon>Neisseriales</taxon>
        <taxon>Chitinibacteraceae</taxon>
        <taxon>Chitinibacter</taxon>
    </lineage>
</organism>
<dbReference type="PANTHER" id="PTHR47515">
    <property type="entry name" value="LOW CALCIUM RESPONSE LOCUS PROTEIN T"/>
    <property type="match status" value="1"/>
</dbReference>
<proteinExistence type="predicted"/>
<dbReference type="PROSITE" id="PS50994">
    <property type="entry name" value="INTEGRASE"/>
    <property type="match status" value="1"/>
</dbReference>
<dbReference type="PANTHER" id="PTHR47515:SF2">
    <property type="entry name" value="INTEGRASE CORE DOMAIN PROTEIN"/>
    <property type="match status" value="1"/>
</dbReference>
<dbReference type="InterPro" id="IPR009057">
    <property type="entry name" value="Homeodomain-like_sf"/>
</dbReference>
<dbReference type="Pfam" id="PF13683">
    <property type="entry name" value="rve_3"/>
    <property type="match status" value="1"/>
</dbReference>
<reference evidence="2" key="1">
    <citation type="submission" date="2024-05" db="EMBL/GenBank/DDBJ databases">
        <authorList>
            <person name="Yang L."/>
            <person name="Pan L."/>
        </authorList>
    </citation>
    <scope>NUCLEOTIDE SEQUENCE</scope>
    <source>
        <strain evidence="2">FCG-7</strain>
    </source>
</reference>
<dbReference type="SUPFAM" id="SSF46689">
    <property type="entry name" value="Homeodomain-like"/>
    <property type="match status" value="1"/>
</dbReference>
<evidence type="ECO:0000259" key="1">
    <source>
        <dbReference type="PROSITE" id="PS50994"/>
    </source>
</evidence>
<protein>
    <submittedName>
        <fullName evidence="2">Integrase core domain-containing protein</fullName>
    </submittedName>
</protein>
<dbReference type="Pfam" id="PF13518">
    <property type="entry name" value="HTH_28"/>
    <property type="match status" value="1"/>
</dbReference>
<dbReference type="GO" id="GO:0003676">
    <property type="term" value="F:nucleic acid binding"/>
    <property type="evidence" value="ECO:0007669"/>
    <property type="project" value="InterPro"/>
</dbReference>
<evidence type="ECO:0000313" key="2">
    <source>
        <dbReference type="EMBL" id="XBM00852.1"/>
    </source>
</evidence>
<name>A0AAU7F9W9_9NEIS</name>
<dbReference type="Gene3D" id="1.10.10.10">
    <property type="entry name" value="Winged helix-like DNA-binding domain superfamily/Winged helix DNA-binding domain"/>
    <property type="match status" value="1"/>
</dbReference>
<dbReference type="InterPro" id="IPR036388">
    <property type="entry name" value="WH-like_DNA-bd_sf"/>
</dbReference>
<dbReference type="InterPro" id="IPR001584">
    <property type="entry name" value="Integrase_cat-core"/>
</dbReference>
<dbReference type="InterPro" id="IPR036397">
    <property type="entry name" value="RNaseH_sf"/>
</dbReference>
<accession>A0AAU7F9W9</accession>